<sequence>MNADVPKLSICIATLNRAAFIAETLDTIVPQLRHDTELVIVDGASTDGTDGVIAPYAAADARVRYVRLERNSGVDQDYDIAVSQARGDYCWLMTDDDLLKPGAVDRVLAALDGSRDMVVVNTEVRTVDFSGALSAGLVGTRHDVEYAAEDRDRLLRETAHALSFIGCVVIRRAFWMSRDRARYYGSLFVHVGVIFQAEAPRTLVIGEPLISIRYGNAMWTARGFEIWMFKWPGLIWSFPNLEDASKSRICAREPWRQLRKLWLYRSIGGYAPDQYRRFLAPQPMTAWSRTLSRGIAAVPPALANAVSSAYCFLVARHARMNIYDLARSANASFVSRAVAKAVGF</sequence>
<organism evidence="2 3">
    <name type="scientific">Lysobacter niastensis</name>
    <dbReference type="NCBI Taxonomy" id="380629"/>
    <lineage>
        <taxon>Bacteria</taxon>
        <taxon>Pseudomonadati</taxon>
        <taxon>Pseudomonadota</taxon>
        <taxon>Gammaproteobacteria</taxon>
        <taxon>Lysobacterales</taxon>
        <taxon>Lysobacteraceae</taxon>
        <taxon>Lysobacter</taxon>
    </lineage>
</organism>
<dbReference type="PANTHER" id="PTHR22916:SF3">
    <property type="entry name" value="UDP-GLCNAC:BETAGAL BETA-1,3-N-ACETYLGLUCOSAMINYLTRANSFERASE-LIKE PROTEIN 1"/>
    <property type="match status" value="1"/>
</dbReference>
<dbReference type="CDD" id="cd00761">
    <property type="entry name" value="Glyco_tranf_GTA_type"/>
    <property type="match status" value="1"/>
</dbReference>
<dbReference type="InterPro" id="IPR029044">
    <property type="entry name" value="Nucleotide-diphossugar_trans"/>
</dbReference>
<feature type="domain" description="Glycosyltransferase 2-like" evidence="1">
    <location>
        <begin position="9"/>
        <end position="132"/>
    </location>
</feature>
<protein>
    <submittedName>
        <fullName evidence="2">Glycosyltransferase involved in cell wall biosynthesis</fullName>
    </submittedName>
</protein>
<dbReference type="PANTHER" id="PTHR22916">
    <property type="entry name" value="GLYCOSYLTRANSFERASE"/>
    <property type="match status" value="1"/>
</dbReference>
<evidence type="ECO:0000313" key="3">
    <source>
        <dbReference type="Proteomes" id="UP001251524"/>
    </source>
</evidence>
<dbReference type="RefSeq" id="WP_310062527.1">
    <property type="nucleotide sequence ID" value="NZ_JAVDVY010000002.1"/>
</dbReference>
<dbReference type="EMBL" id="JAVDVY010000002">
    <property type="protein sequence ID" value="MDR7135115.1"/>
    <property type="molecule type" value="Genomic_DNA"/>
</dbReference>
<name>A0ABU1WCQ0_9GAMM</name>
<gene>
    <name evidence="2" type="ORF">J2X06_002324</name>
</gene>
<dbReference type="Gene3D" id="3.90.550.10">
    <property type="entry name" value="Spore Coat Polysaccharide Biosynthesis Protein SpsA, Chain A"/>
    <property type="match status" value="1"/>
</dbReference>
<dbReference type="Pfam" id="PF00535">
    <property type="entry name" value="Glycos_transf_2"/>
    <property type="match status" value="1"/>
</dbReference>
<dbReference type="Proteomes" id="UP001251524">
    <property type="component" value="Unassembled WGS sequence"/>
</dbReference>
<proteinExistence type="predicted"/>
<keyword evidence="3" id="KW-1185">Reference proteome</keyword>
<reference evidence="2 3" key="1">
    <citation type="submission" date="2023-07" db="EMBL/GenBank/DDBJ databases">
        <title>Sorghum-associated microbial communities from plants grown in Nebraska, USA.</title>
        <authorList>
            <person name="Schachtman D."/>
        </authorList>
    </citation>
    <scope>NUCLEOTIDE SEQUENCE [LARGE SCALE GENOMIC DNA]</scope>
    <source>
        <strain evidence="2 3">BE198</strain>
    </source>
</reference>
<dbReference type="SUPFAM" id="SSF53448">
    <property type="entry name" value="Nucleotide-diphospho-sugar transferases"/>
    <property type="match status" value="1"/>
</dbReference>
<dbReference type="InterPro" id="IPR001173">
    <property type="entry name" value="Glyco_trans_2-like"/>
</dbReference>
<evidence type="ECO:0000313" key="2">
    <source>
        <dbReference type="EMBL" id="MDR7135115.1"/>
    </source>
</evidence>
<comment type="caution">
    <text evidence="2">The sequence shown here is derived from an EMBL/GenBank/DDBJ whole genome shotgun (WGS) entry which is preliminary data.</text>
</comment>
<accession>A0ABU1WCQ0</accession>
<evidence type="ECO:0000259" key="1">
    <source>
        <dbReference type="Pfam" id="PF00535"/>
    </source>
</evidence>